<dbReference type="EMBL" id="DVNB01000121">
    <property type="protein sequence ID" value="HIU58435.1"/>
    <property type="molecule type" value="Genomic_DNA"/>
</dbReference>
<reference evidence="2" key="1">
    <citation type="submission" date="2020-10" db="EMBL/GenBank/DDBJ databases">
        <authorList>
            <person name="Gilroy R."/>
        </authorList>
    </citation>
    <scope>NUCLEOTIDE SEQUENCE</scope>
    <source>
        <strain evidence="2">USAMLcec3-3695</strain>
    </source>
</reference>
<feature type="domain" description="VTC" evidence="1">
    <location>
        <begin position="3"/>
        <end position="115"/>
    </location>
</feature>
<comment type="caution">
    <text evidence="2">The sequence shown here is derived from an EMBL/GenBank/DDBJ whole genome shotgun (WGS) entry which is preliminary data.</text>
</comment>
<proteinExistence type="predicted"/>
<evidence type="ECO:0000259" key="1">
    <source>
        <dbReference type="Pfam" id="PF09359"/>
    </source>
</evidence>
<gene>
    <name evidence="2" type="ORF">IAA61_11575</name>
</gene>
<reference evidence="2" key="2">
    <citation type="journal article" date="2021" name="PeerJ">
        <title>Extensive microbial diversity within the chicken gut microbiome revealed by metagenomics and culture.</title>
        <authorList>
            <person name="Gilroy R."/>
            <person name="Ravi A."/>
            <person name="Getino M."/>
            <person name="Pursley I."/>
            <person name="Horton D.L."/>
            <person name="Alikhan N.F."/>
            <person name="Baker D."/>
            <person name="Gharbi K."/>
            <person name="Hall N."/>
            <person name="Watson M."/>
            <person name="Adriaenssens E.M."/>
            <person name="Foster-Nyarko E."/>
            <person name="Jarju S."/>
            <person name="Secka A."/>
            <person name="Antonio M."/>
            <person name="Oren A."/>
            <person name="Chaudhuri R.R."/>
            <person name="La Ragione R."/>
            <person name="Hildebrand F."/>
            <person name="Pallen M.J."/>
        </authorList>
    </citation>
    <scope>NUCLEOTIDE SEQUENCE</scope>
    <source>
        <strain evidence="2">USAMLcec3-3695</strain>
    </source>
</reference>
<dbReference type="GO" id="GO:0006799">
    <property type="term" value="P:polyphosphate biosynthetic process"/>
    <property type="evidence" value="ECO:0007669"/>
    <property type="project" value="UniProtKB-ARBA"/>
</dbReference>
<evidence type="ECO:0000313" key="2">
    <source>
        <dbReference type="EMBL" id="HIU58435.1"/>
    </source>
</evidence>
<dbReference type="Gene3D" id="3.20.100.30">
    <property type="entry name" value="VTC, catalytic tunnel domain"/>
    <property type="match status" value="1"/>
</dbReference>
<dbReference type="InterPro" id="IPR018966">
    <property type="entry name" value="VTC_domain"/>
</dbReference>
<sequence>MKFRHECKHRINLADITRLRTRLEAVAERDPHSGEDGTYLVKSLYFDNYKDKVLREKTDGVNNREKFRIRYYGSDTSFMRLEKKSKIGGLCSKESTPITAEECRRIMDGDTEKAAGELIKAEAKKSLLRSKSVTKSGIELTYEVRVRESDTDFVNKVSDCGGVSNAVLVPYNGEYMS</sequence>
<dbReference type="Pfam" id="PF09359">
    <property type="entry name" value="VTC"/>
    <property type="match status" value="1"/>
</dbReference>
<accession>A0A9D1MDL4</accession>
<evidence type="ECO:0000313" key="3">
    <source>
        <dbReference type="Proteomes" id="UP000824109"/>
    </source>
</evidence>
<protein>
    <submittedName>
        <fullName evidence="2">VTC domain-containing protein</fullName>
    </submittedName>
</protein>
<organism evidence="2 3">
    <name type="scientific">Candidatus Ornithomonoglobus merdipullorum</name>
    <dbReference type="NCBI Taxonomy" id="2840895"/>
    <lineage>
        <taxon>Bacteria</taxon>
        <taxon>Bacillati</taxon>
        <taxon>Bacillota</taxon>
        <taxon>Clostridia</taxon>
        <taxon>Candidatus Ornithomonoglobus</taxon>
    </lineage>
</organism>
<dbReference type="AlphaFoldDB" id="A0A9D1MDL4"/>
<dbReference type="Proteomes" id="UP000824109">
    <property type="component" value="Unassembled WGS sequence"/>
</dbReference>
<dbReference type="InterPro" id="IPR042267">
    <property type="entry name" value="VTC_sf"/>
</dbReference>
<name>A0A9D1MDL4_9FIRM</name>